<accession>A0A1K1LY52</accession>
<keyword evidence="4" id="KW-1185">Reference proteome</keyword>
<gene>
    <name evidence="1" type="ORF">SAMN05661012_00313</name>
    <name evidence="2" type="ORF">SR876_32325</name>
</gene>
<evidence type="ECO:0000313" key="3">
    <source>
        <dbReference type="Proteomes" id="UP000183788"/>
    </source>
</evidence>
<dbReference type="EC" id="3.1.-.-" evidence="2"/>
<dbReference type="EMBL" id="CP140154">
    <property type="protein sequence ID" value="WQG89621.1"/>
    <property type="molecule type" value="Genomic_DNA"/>
</dbReference>
<evidence type="ECO:0000313" key="4">
    <source>
        <dbReference type="Proteomes" id="UP001326715"/>
    </source>
</evidence>
<evidence type="ECO:0000313" key="2">
    <source>
        <dbReference type="EMBL" id="WQG89621.1"/>
    </source>
</evidence>
<dbReference type="Proteomes" id="UP001326715">
    <property type="component" value="Chromosome"/>
</dbReference>
<dbReference type="Gene3D" id="3.40.50.1110">
    <property type="entry name" value="SGNH hydrolase"/>
    <property type="match status" value="1"/>
</dbReference>
<dbReference type="STRING" id="1004.SAMN05661012_00313"/>
<dbReference type="AlphaFoldDB" id="A0A1K1LY52"/>
<dbReference type="OrthoDB" id="1418732at2"/>
<keyword evidence="2" id="KW-0378">Hydrolase</keyword>
<dbReference type="RefSeq" id="WP_072356845.1">
    <property type="nucleotide sequence ID" value="NZ_CP139972.1"/>
</dbReference>
<name>A0A1K1LY52_9BACT</name>
<protein>
    <submittedName>
        <fullName evidence="2">SGNH/GDSL hydrolase family protein</fullName>
        <ecNumber evidence="2">3.1.-.-</ecNumber>
    </submittedName>
</protein>
<organism evidence="1 3">
    <name type="scientific">Chitinophaga sancti</name>
    <dbReference type="NCBI Taxonomy" id="1004"/>
    <lineage>
        <taxon>Bacteria</taxon>
        <taxon>Pseudomonadati</taxon>
        <taxon>Bacteroidota</taxon>
        <taxon>Chitinophagia</taxon>
        <taxon>Chitinophagales</taxon>
        <taxon>Chitinophagaceae</taxon>
        <taxon>Chitinophaga</taxon>
    </lineage>
</organism>
<dbReference type="Proteomes" id="UP000183788">
    <property type="component" value="Unassembled WGS sequence"/>
</dbReference>
<evidence type="ECO:0000313" key="1">
    <source>
        <dbReference type="EMBL" id="SFW15778.1"/>
    </source>
</evidence>
<reference evidence="1 3" key="1">
    <citation type="submission" date="2016-11" db="EMBL/GenBank/DDBJ databases">
        <authorList>
            <person name="Jaros S."/>
            <person name="Januszkiewicz K."/>
            <person name="Wedrychowicz H."/>
        </authorList>
    </citation>
    <scope>NUCLEOTIDE SEQUENCE [LARGE SCALE GENOMIC DNA]</scope>
    <source>
        <strain evidence="1 3">DSM 784</strain>
    </source>
</reference>
<dbReference type="SUPFAM" id="SSF52266">
    <property type="entry name" value="SGNH hydrolase"/>
    <property type="match status" value="1"/>
</dbReference>
<sequence length="1138" mass="123216">MATAIELFKAAVKSSIGDKIAEGSIVNADIAQRFYDAADLILSQVAFGSLAFKGDAGPTTNPGAVAGGRMWITSTAGTYTNFGGLVVNANEAAFLVDNGTAYTKVTIPLDLTSYLQASSIVSKGIIGKNLFNKADYINGQYISVSNGALSSAANTAVSKAISLPTGATQLSFSGFTAVASKYYRWLDASSAILSFAALPATSGTLTIPTNAKYFQTTIRWTSDADLSGLNTIQIEIGSAPTVYEAYSSTDTIGTILTKAVYAGILDSNTQVLGTPIGNSPIPKNYADATYAMPGYSNMVGNNLFNKAAVVEGKYISVSNFDIQTATGWTHSPFIKTTPGETYTISGLVTFTSKAIQFADISKTKLTTNPGTKILSQPFTFTAPAGCEYIVFTVKDSVNTTSVYDSAMINIGSSALAYEAYTVTPVANQINSRDILAKYLDTNATIAGKQIVTKDMLSTTAKSITLSSADKLLIFGCSYTESAYAIKNKSWVNKLANYLDWTVYNFGESGNRIIDELNRFRNNTSRFGVSPQAINGSLIWIGNIGNETLWGYDSDLYIKQMRSFIEFAKANGAQLVLSTDHITTGKPWIESLIADIAKEYDCFFIPAGAYGDKILRINVPAGFWGASHPGTRVNAYQFVNQLYYFNQIRRPRQSIKLFRKRSAFAPSTINDLNFELNTERVKKWIELNSGENSLNEVDNSYQKMDQLDQTYTRVDNTNEYGTLISKSAVSFADYMLVSAVIDVIRPTKIEIKIATTAAPSWYVKDLRSNTTWGDSSKYQAAFNLDKATYDATALTVGDTYSAPSILISGSPATLTYTGKTYDPRFGYLLIFTFPTTATSGSYAGGSLTKISGSGPASITFDHFDSNINYSYSFLSQLNKPDGAFVSLTASTDGGYKVITLEGIDLQKYLEYDKFHLVGYLAGGFSITDLIINVTGGTDKRDFPRTISLPGTGSEKMYTTAVDAIGSGWTLNGAAVIEQMPTGYKDYPTIAGGSGGSHISLKYDTEDMPGTMRASIAIDNSANGYRKLVVKVINRLFPKIYLPAGSETAFTTTVREITTDSYDFGTICLSLNSNTGYGNTTLRRPTDIGWNLAIFEIPVPPFAGDIDLILHRDPADIIDKTNYKNHTWPLHVCYVSAQLV</sequence>
<proteinExistence type="predicted"/>
<dbReference type="GO" id="GO:0016788">
    <property type="term" value="F:hydrolase activity, acting on ester bonds"/>
    <property type="evidence" value="ECO:0007669"/>
    <property type="project" value="UniProtKB-ARBA"/>
</dbReference>
<reference evidence="2 4" key="2">
    <citation type="submission" date="2023-11" db="EMBL/GenBank/DDBJ databases">
        <title>MicrobeMod: A computational toolkit for identifying prokaryotic methylation and restriction-modification with nanopore sequencing.</title>
        <authorList>
            <person name="Crits-Christoph A."/>
            <person name="Kang S.C."/>
            <person name="Lee H."/>
            <person name="Ostrov N."/>
        </authorList>
    </citation>
    <scope>NUCLEOTIDE SEQUENCE [LARGE SCALE GENOMIC DNA]</scope>
    <source>
        <strain evidence="2 4">ATCC 23090</strain>
    </source>
</reference>
<dbReference type="InterPro" id="IPR036514">
    <property type="entry name" value="SGNH_hydro_sf"/>
</dbReference>
<dbReference type="EMBL" id="FPIZ01000001">
    <property type="protein sequence ID" value="SFW15778.1"/>
    <property type="molecule type" value="Genomic_DNA"/>
</dbReference>